<reference evidence="2" key="1">
    <citation type="journal article" date="2015" name="Nature">
        <title>Complex archaea that bridge the gap between prokaryotes and eukaryotes.</title>
        <authorList>
            <person name="Spang A."/>
            <person name="Saw J.H."/>
            <person name="Jorgensen S.L."/>
            <person name="Zaremba-Niedzwiedzka K."/>
            <person name="Martijn J."/>
            <person name="Lind A.E."/>
            <person name="van Eijk R."/>
            <person name="Schleper C."/>
            <person name="Guy L."/>
            <person name="Ettema T.J."/>
        </authorList>
    </citation>
    <scope>NUCLEOTIDE SEQUENCE</scope>
</reference>
<feature type="transmembrane region" description="Helical" evidence="1">
    <location>
        <begin position="86"/>
        <end position="106"/>
    </location>
</feature>
<sequence length="128" mass="13680">MVITINFLIVGTGLSAIAAILHMGCIVFGAPWYRFFGAGEQMAMLAEQGTLRPGIITSVIVAVLATWSLYALSGAGVIYKLPLLRLGLMVITAVYLIRGIGGFFLMTNPIGRSPKFWLWSSGICLALG</sequence>
<organism evidence="2">
    <name type="scientific">marine sediment metagenome</name>
    <dbReference type="NCBI Taxonomy" id="412755"/>
    <lineage>
        <taxon>unclassified sequences</taxon>
        <taxon>metagenomes</taxon>
        <taxon>ecological metagenomes</taxon>
    </lineage>
</organism>
<keyword evidence="1" id="KW-0812">Transmembrane</keyword>
<evidence type="ECO:0000256" key="1">
    <source>
        <dbReference type="SAM" id="Phobius"/>
    </source>
</evidence>
<keyword evidence="1" id="KW-1133">Transmembrane helix</keyword>
<dbReference type="EMBL" id="LAZR01027862">
    <property type="protein sequence ID" value="KKL64386.1"/>
    <property type="molecule type" value="Genomic_DNA"/>
</dbReference>
<accession>A0A0F9EDT8</accession>
<proteinExistence type="predicted"/>
<evidence type="ECO:0000313" key="2">
    <source>
        <dbReference type="EMBL" id="KKL64386.1"/>
    </source>
</evidence>
<keyword evidence="1" id="KW-0472">Membrane</keyword>
<name>A0A0F9EDT8_9ZZZZ</name>
<gene>
    <name evidence="2" type="ORF">LCGC14_2165600</name>
</gene>
<feature type="transmembrane region" description="Helical" evidence="1">
    <location>
        <begin position="7"/>
        <end position="35"/>
    </location>
</feature>
<protein>
    <submittedName>
        <fullName evidence="2">Uncharacterized protein</fullName>
    </submittedName>
</protein>
<feature type="non-terminal residue" evidence="2">
    <location>
        <position position="128"/>
    </location>
</feature>
<comment type="caution">
    <text evidence="2">The sequence shown here is derived from an EMBL/GenBank/DDBJ whole genome shotgun (WGS) entry which is preliminary data.</text>
</comment>
<feature type="transmembrane region" description="Helical" evidence="1">
    <location>
        <begin position="55"/>
        <end position="79"/>
    </location>
</feature>
<dbReference type="AlphaFoldDB" id="A0A0F9EDT8"/>